<protein>
    <recommendedName>
        <fullName evidence="7">Peptidase M3A/M3B catalytic domain-containing protein</fullName>
    </recommendedName>
</protein>
<comment type="caution">
    <text evidence="8">The sequence shown here is derived from an EMBL/GenBank/DDBJ whole genome shotgun (WGS) entry which is preliminary data.</text>
</comment>
<evidence type="ECO:0000256" key="2">
    <source>
        <dbReference type="ARBA" id="ARBA00022670"/>
    </source>
</evidence>
<dbReference type="GO" id="GO:0006508">
    <property type="term" value="P:proteolysis"/>
    <property type="evidence" value="ECO:0007669"/>
    <property type="project" value="UniProtKB-KW"/>
</dbReference>
<proteinExistence type="predicted"/>
<evidence type="ECO:0000259" key="7">
    <source>
        <dbReference type="Pfam" id="PF01432"/>
    </source>
</evidence>
<keyword evidence="2" id="KW-0645">Protease</keyword>
<evidence type="ECO:0000256" key="3">
    <source>
        <dbReference type="ARBA" id="ARBA00022723"/>
    </source>
</evidence>
<dbReference type="GO" id="GO:0046872">
    <property type="term" value="F:metal ion binding"/>
    <property type="evidence" value="ECO:0007669"/>
    <property type="project" value="UniProtKB-KW"/>
</dbReference>
<organism evidence="8">
    <name type="scientific">marine sediment metagenome</name>
    <dbReference type="NCBI Taxonomy" id="412755"/>
    <lineage>
        <taxon>unclassified sequences</taxon>
        <taxon>metagenomes</taxon>
        <taxon>ecological metagenomes</taxon>
    </lineage>
</organism>
<dbReference type="Pfam" id="PF01432">
    <property type="entry name" value="Peptidase_M3"/>
    <property type="match status" value="1"/>
</dbReference>
<evidence type="ECO:0000256" key="4">
    <source>
        <dbReference type="ARBA" id="ARBA00022801"/>
    </source>
</evidence>
<comment type="cofactor">
    <cofactor evidence="1">
        <name>Zn(2+)</name>
        <dbReference type="ChEBI" id="CHEBI:29105"/>
    </cofactor>
</comment>
<dbReference type="AlphaFoldDB" id="X0X7E7"/>
<dbReference type="Gene3D" id="1.10.1370.20">
    <property type="entry name" value="Oligoendopeptidase f, C-terminal domain"/>
    <property type="match status" value="1"/>
</dbReference>
<dbReference type="InterPro" id="IPR001567">
    <property type="entry name" value="Pept_M3A_M3B_dom"/>
</dbReference>
<feature type="non-terminal residue" evidence="8">
    <location>
        <position position="1"/>
    </location>
</feature>
<accession>X0X7E7</accession>
<evidence type="ECO:0000256" key="5">
    <source>
        <dbReference type="ARBA" id="ARBA00022833"/>
    </source>
</evidence>
<reference evidence="8" key="1">
    <citation type="journal article" date="2014" name="Front. Microbiol.">
        <title>High frequency of phylogenetically diverse reductive dehalogenase-homologous genes in deep subseafloor sedimentary metagenomes.</title>
        <authorList>
            <person name="Kawai M."/>
            <person name="Futagami T."/>
            <person name="Toyoda A."/>
            <person name="Takaki Y."/>
            <person name="Nishi S."/>
            <person name="Hori S."/>
            <person name="Arai W."/>
            <person name="Tsubouchi T."/>
            <person name="Morono Y."/>
            <person name="Uchiyama I."/>
            <person name="Ito T."/>
            <person name="Fujiyama A."/>
            <person name="Inagaki F."/>
            <person name="Takami H."/>
        </authorList>
    </citation>
    <scope>NUCLEOTIDE SEQUENCE</scope>
    <source>
        <strain evidence="8">Expedition CK06-06</strain>
    </source>
</reference>
<keyword evidence="4" id="KW-0378">Hydrolase</keyword>
<evidence type="ECO:0000256" key="6">
    <source>
        <dbReference type="ARBA" id="ARBA00023049"/>
    </source>
</evidence>
<gene>
    <name evidence="8" type="ORF">S01H1_54897</name>
</gene>
<dbReference type="EMBL" id="BARS01035648">
    <property type="protein sequence ID" value="GAG20911.1"/>
    <property type="molecule type" value="Genomic_DNA"/>
</dbReference>
<feature type="domain" description="Peptidase M3A/M3B catalytic" evidence="7">
    <location>
        <begin position="1"/>
        <end position="214"/>
    </location>
</feature>
<sequence length="232" mass="26455">YILMNYSGRYNDMATLIHELGHALHRYLTDRAQTFPNSNYPSFIAEVASTFNEKLLRKKVLEKVKDDNIRLYLLMASIESSIFDQAQVSEFELKIHQDAEKGKALTGDNVSKIYLDTLKKYYGHDQSICIIPDFVDMAWIFDRLLFINTYRIYVYATSQTACTALSEKVLAGEKGVVKKYLDFLSAGGSEYPVDVLKKAGVDLTTAEPFDETMEAMVRAMNEIEEILKKKGK</sequence>
<evidence type="ECO:0000256" key="1">
    <source>
        <dbReference type="ARBA" id="ARBA00001947"/>
    </source>
</evidence>
<dbReference type="SUPFAM" id="SSF55486">
    <property type="entry name" value="Metalloproteases ('zincins'), catalytic domain"/>
    <property type="match status" value="1"/>
</dbReference>
<dbReference type="InterPro" id="IPR042088">
    <property type="entry name" value="OligoPept_F_C"/>
</dbReference>
<name>X0X7E7_9ZZZZ</name>
<keyword evidence="5" id="KW-0862">Zinc</keyword>
<keyword evidence="3" id="KW-0479">Metal-binding</keyword>
<evidence type="ECO:0000313" key="8">
    <source>
        <dbReference type="EMBL" id="GAG20911.1"/>
    </source>
</evidence>
<keyword evidence="6" id="KW-0482">Metalloprotease</keyword>
<dbReference type="GO" id="GO:0004222">
    <property type="term" value="F:metalloendopeptidase activity"/>
    <property type="evidence" value="ECO:0007669"/>
    <property type="project" value="InterPro"/>
</dbReference>